<dbReference type="PROSITE" id="PS51352">
    <property type="entry name" value="THIOREDOXIN_2"/>
    <property type="match status" value="1"/>
</dbReference>
<keyword evidence="3" id="KW-1185">Reference proteome</keyword>
<dbReference type="PANTHER" id="PTHR42852">
    <property type="entry name" value="THIOL:DISULFIDE INTERCHANGE PROTEIN DSBE"/>
    <property type="match status" value="1"/>
</dbReference>
<protein>
    <submittedName>
        <fullName evidence="2">TlpA family protein disulfide reductase</fullName>
    </submittedName>
</protein>
<organism evidence="2 3">
    <name type="scientific">Methylococcus capsulatus</name>
    <dbReference type="NCBI Taxonomy" id="414"/>
    <lineage>
        <taxon>Bacteria</taxon>
        <taxon>Pseudomonadati</taxon>
        <taxon>Pseudomonadota</taxon>
        <taxon>Gammaproteobacteria</taxon>
        <taxon>Methylococcales</taxon>
        <taxon>Methylococcaceae</taxon>
        <taxon>Methylococcus</taxon>
    </lineage>
</organism>
<gene>
    <name evidence="2" type="ORF">N4J17_11915</name>
</gene>
<sequence length="167" mass="18104">MRGRLVRLLAAAGLLAAVIWLGYGHLESRSLSPALGFTTINGQRVNLGDWRGHPVLLAFWASNCRVCLEEMPELAAMFRDYQGQGLRLAAVAMPYDVPSRVVSLAGREGWPFPVALDPLGELARALGVELVPNCYLLDGDGAIVATHLGKPDFRELRGTIGKLLREG</sequence>
<dbReference type="InterPro" id="IPR050553">
    <property type="entry name" value="Thioredoxin_ResA/DsbE_sf"/>
</dbReference>
<dbReference type="InterPro" id="IPR013766">
    <property type="entry name" value="Thioredoxin_domain"/>
</dbReference>
<feature type="domain" description="Thioredoxin" evidence="1">
    <location>
        <begin position="26"/>
        <end position="165"/>
    </location>
</feature>
<proteinExistence type="predicted"/>
<evidence type="ECO:0000313" key="2">
    <source>
        <dbReference type="EMBL" id="WWF01170.1"/>
    </source>
</evidence>
<dbReference type="Pfam" id="PF00578">
    <property type="entry name" value="AhpC-TSA"/>
    <property type="match status" value="1"/>
</dbReference>
<dbReference type="CDD" id="cd02966">
    <property type="entry name" value="TlpA_like_family"/>
    <property type="match status" value="1"/>
</dbReference>
<name>A0ABZ2F323_METCP</name>
<dbReference type="PANTHER" id="PTHR42852:SF17">
    <property type="entry name" value="THIOREDOXIN-LIKE PROTEIN HI_1115"/>
    <property type="match status" value="1"/>
</dbReference>
<evidence type="ECO:0000313" key="3">
    <source>
        <dbReference type="Proteomes" id="UP001359308"/>
    </source>
</evidence>
<accession>A0ABZ2F323</accession>
<dbReference type="SUPFAM" id="SSF52833">
    <property type="entry name" value="Thioredoxin-like"/>
    <property type="match status" value="1"/>
</dbReference>
<reference evidence="2 3" key="1">
    <citation type="submission" date="2022-09" db="EMBL/GenBank/DDBJ databases">
        <authorList>
            <person name="Giprobiosintez L."/>
        </authorList>
    </citation>
    <scope>NUCLEOTIDE SEQUENCE [LARGE SCALE GENOMIC DNA]</scope>
    <source>
        <strain evidence="3">VKPM-B-12549 (GBS-15)</strain>
    </source>
</reference>
<dbReference type="Gene3D" id="3.40.30.10">
    <property type="entry name" value="Glutaredoxin"/>
    <property type="match status" value="1"/>
</dbReference>
<dbReference type="Proteomes" id="UP001359308">
    <property type="component" value="Chromosome"/>
</dbReference>
<dbReference type="InterPro" id="IPR036249">
    <property type="entry name" value="Thioredoxin-like_sf"/>
</dbReference>
<dbReference type="EMBL" id="CP104311">
    <property type="protein sequence ID" value="WWF01170.1"/>
    <property type="molecule type" value="Genomic_DNA"/>
</dbReference>
<dbReference type="InterPro" id="IPR000866">
    <property type="entry name" value="AhpC/TSA"/>
</dbReference>
<dbReference type="RefSeq" id="WP_198321426.1">
    <property type="nucleotide sequence ID" value="NZ_CP104311.1"/>
</dbReference>
<evidence type="ECO:0000259" key="1">
    <source>
        <dbReference type="PROSITE" id="PS51352"/>
    </source>
</evidence>